<accession>A0AAE3QSY9</accession>
<evidence type="ECO:0000313" key="6">
    <source>
        <dbReference type="Proteomes" id="UP001241110"/>
    </source>
</evidence>
<dbReference type="PANTHER" id="PTHR34094">
    <property type="match status" value="1"/>
</dbReference>
<feature type="domain" description="DUF4097" evidence="2">
    <location>
        <begin position="188"/>
        <end position="309"/>
    </location>
</feature>
<evidence type="ECO:0000256" key="1">
    <source>
        <dbReference type="SAM" id="SignalP"/>
    </source>
</evidence>
<evidence type="ECO:0000259" key="2">
    <source>
        <dbReference type="Pfam" id="PF13349"/>
    </source>
</evidence>
<dbReference type="EMBL" id="JASJOT010000001">
    <property type="protein sequence ID" value="MDJ1491843.1"/>
    <property type="molecule type" value="Genomic_DNA"/>
</dbReference>
<keyword evidence="1" id="KW-0732">Signal</keyword>
<dbReference type="EMBL" id="JASJOS010000007">
    <property type="protein sequence ID" value="MDJ1482289.1"/>
    <property type="molecule type" value="Genomic_DNA"/>
</dbReference>
<proteinExistence type="predicted"/>
<dbReference type="InterPro" id="IPR025164">
    <property type="entry name" value="Toastrack_DUF4097"/>
</dbReference>
<gene>
    <name evidence="3" type="ORF">QNI16_17420</name>
    <name evidence="4" type="ORF">QNI19_02795</name>
</gene>
<feature type="signal peptide" evidence="1">
    <location>
        <begin position="1"/>
        <end position="22"/>
    </location>
</feature>
<dbReference type="AlphaFoldDB" id="A0AAE3QSY9"/>
<comment type="caution">
    <text evidence="3">The sequence shown here is derived from an EMBL/GenBank/DDBJ whole genome shotgun (WGS) entry which is preliminary data.</text>
</comment>
<keyword evidence="5" id="KW-1185">Reference proteome</keyword>
<dbReference type="Pfam" id="PF13349">
    <property type="entry name" value="DUF4097"/>
    <property type="match status" value="1"/>
</dbReference>
<dbReference type="Proteomes" id="UP001228581">
    <property type="component" value="Unassembled WGS sequence"/>
</dbReference>
<protein>
    <recommendedName>
        <fullName evidence="2">DUF4097 domain-containing protein</fullName>
    </recommendedName>
</protein>
<dbReference type="RefSeq" id="WP_313981209.1">
    <property type="nucleotide sequence ID" value="NZ_JASJOS010000007.1"/>
</dbReference>
<reference evidence="3 5" key="1">
    <citation type="submission" date="2023-05" db="EMBL/GenBank/DDBJ databases">
        <authorList>
            <person name="Zhang X."/>
        </authorList>
    </citation>
    <scope>NUCLEOTIDE SEQUENCE</scope>
    <source>
        <strain evidence="4 5">DM2B3-1</strain>
        <strain evidence="3">YF14B1</strain>
    </source>
</reference>
<evidence type="ECO:0000313" key="3">
    <source>
        <dbReference type="EMBL" id="MDJ1482289.1"/>
    </source>
</evidence>
<evidence type="ECO:0000313" key="4">
    <source>
        <dbReference type="EMBL" id="MDJ1491843.1"/>
    </source>
</evidence>
<dbReference type="PANTHER" id="PTHR34094:SF1">
    <property type="entry name" value="PROTEIN FAM185A"/>
    <property type="match status" value="1"/>
</dbReference>
<name>A0AAE3QSY9_9BACT</name>
<organism evidence="3 6">
    <name type="scientific">Xanthocytophaga flava</name>
    <dbReference type="NCBI Taxonomy" id="3048013"/>
    <lineage>
        <taxon>Bacteria</taxon>
        <taxon>Pseudomonadati</taxon>
        <taxon>Bacteroidota</taxon>
        <taxon>Cytophagia</taxon>
        <taxon>Cytophagales</taxon>
        <taxon>Rhodocytophagaceae</taxon>
        <taxon>Xanthocytophaga</taxon>
    </lineage>
</organism>
<evidence type="ECO:0000313" key="5">
    <source>
        <dbReference type="Proteomes" id="UP001228581"/>
    </source>
</evidence>
<dbReference type="Proteomes" id="UP001241110">
    <property type="component" value="Unassembled WGS sequence"/>
</dbReference>
<feature type="chain" id="PRO_5041955889" description="DUF4097 domain-containing protein" evidence="1">
    <location>
        <begin position="23"/>
        <end position="310"/>
    </location>
</feature>
<sequence>MKTRQILTAFLMAFVSLTTIQAQNDTDKPYLTKTFSPAGLTSIKTETSGGNVSVYGQNSGDARIEVYIRANNWNQKLSDSEIKERLEKYTIQIDKDANTLTAIAKPLESGWKWGWKDGLSISFKIYVPNNITSNLRTSGGNIHLSNLSGNQDAKTSGGNISLSTIKGIVDAETSGGNIDIDRFNGTIDAQTSGGNVKVADSKGSLKIGTSGGNIRIAQVSGSLDAHTSGGNVTADISSLEKYLTLSTSGGNITVKMPMDKGMDLDLSGDRVSVAMQNFDGTIKDDRVKGKLNGGGIPVRISTSGGNVRIN</sequence>